<keyword evidence="13 19" id="KW-1015">Disulfide bond</keyword>
<dbReference type="GO" id="GO:0005576">
    <property type="term" value="C:extracellular region"/>
    <property type="evidence" value="ECO:0007669"/>
    <property type="project" value="UniProtKB-SubCell"/>
</dbReference>
<dbReference type="FunFam" id="1.10.420.10:FF:000007">
    <property type="entry name" value="Peroxidase"/>
    <property type="match status" value="1"/>
</dbReference>
<dbReference type="KEGG" id="mtr:25495810"/>
<keyword evidence="5 20" id="KW-0964">Secreted</keyword>
<feature type="binding site" evidence="17">
    <location>
        <position position="234"/>
    </location>
    <ligand>
        <name>Ca(2+)</name>
        <dbReference type="ChEBI" id="CHEBI:29108"/>
        <label>2</label>
    </ligand>
</feature>
<evidence type="ECO:0000256" key="14">
    <source>
        <dbReference type="ARBA" id="ARBA00023324"/>
    </source>
</evidence>
<dbReference type="HOGENOM" id="CLU_010543_0_3_1"/>
<dbReference type="FunFam" id="1.10.520.10:FF:000008">
    <property type="entry name" value="Peroxidase"/>
    <property type="match status" value="1"/>
</dbReference>
<evidence type="ECO:0000256" key="18">
    <source>
        <dbReference type="PIRSR" id="PIRSR600823-4"/>
    </source>
</evidence>
<comment type="similarity">
    <text evidence="3">Belongs to the peroxidase family. Ascorbate peroxidase subfamily.</text>
</comment>
<keyword evidence="6 20" id="KW-0575">Peroxidase</keyword>
<dbReference type="EMBL" id="PSQE01000006">
    <property type="protein sequence ID" value="RHN50734.1"/>
    <property type="molecule type" value="Genomic_DNA"/>
</dbReference>
<comment type="subcellular location">
    <subcellularLocation>
        <location evidence="20">Secreted</location>
    </subcellularLocation>
</comment>
<dbReference type="GO" id="GO:0046872">
    <property type="term" value="F:metal ion binding"/>
    <property type="evidence" value="ECO:0007669"/>
    <property type="project" value="UniProtKB-UniRule"/>
</dbReference>
<dbReference type="OrthoDB" id="2113341at2759"/>
<reference evidence="24" key="3">
    <citation type="submission" date="2015-04" db="UniProtKB">
        <authorList>
            <consortium name="EnsemblPlants"/>
        </authorList>
    </citation>
    <scope>IDENTIFICATION</scope>
    <source>
        <strain evidence="24">cv. Jemalong A17</strain>
    </source>
</reference>
<feature type="binding site" evidence="17">
    <location>
        <position position="186"/>
    </location>
    <ligand>
        <name>Ca(2+)</name>
        <dbReference type="ChEBI" id="CHEBI:29108"/>
        <label>2</label>
    </ligand>
</feature>
<name>A0A072U6Z7_MEDTR</name>
<evidence type="ECO:0000256" key="3">
    <source>
        <dbReference type="ARBA" id="ARBA00006873"/>
    </source>
</evidence>
<dbReference type="GO" id="GO:0020037">
    <property type="term" value="F:heme binding"/>
    <property type="evidence" value="ECO:0007669"/>
    <property type="project" value="UniProtKB-UniRule"/>
</dbReference>
<comment type="cofactor">
    <cofactor evidence="17 20">
        <name>heme b</name>
        <dbReference type="ChEBI" id="CHEBI:60344"/>
    </cofactor>
    <text evidence="17 20">Binds 1 heme b (iron(II)-protoporphyrin IX) group per subunit.</text>
</comment>
<keyword evidence="8 17" id="KW-0479">Metal-binding</keyword>
<dbReference type="GO" id="GO:0006979">
    <property type="term" value="P:response to oxidative stress"/>
    <property type="evidence" value="ECO:0007669"/>
    <property type="project" value="UniProtKB-UniRule"/>
</dbReference>
<evidence type="ECO:0000256" key="4">
    <source>
        <dbReference type="ARBA" id="ARBA00012313"/>
    </source>
</evidence>
<feature type="binding site" evidence="17">
    <location>
        <position position="237"/>
    </location>
    <ligand>
        <name>Ca(2+)</name>
        <dbReference type="ChEBI" id="CHEBI:29108"/>
        <label>2</label>
    </ligand>
</feature>
<feature type="chain" id="PRO_5014483297" description="Peroxidase" evidence="20">
    <location>
        <begin position="20"/>
        <end position="319"/>
    </location>
</feature>
<dbReference type="EnsemblPlants" id="KEH25539">
    <property type="protein sequence ID" value="KEH25539"/>
    <property type="gene ID" value="MTR_6g027440"/>
</dbReference>
<gene>
    <name evidence="24" type="primary">25495810</name>
    <name evidence="22" type="ordered locus">MTR_6g027440</name>
    <name evidence="23" type="ORF">MtrunA17_Chr6g0460711</name>
</gene>
<reference evidence="22 25" key="1">
    <citation type="journal article" date="2011" name="Nature">
        <title>The Medicago genome provides insight into the evolution of rhizobial symbioses.</title>
        <authorList>
            <person name="Young N.D."/>
            <person name="Debelle F."/>
            <person name="Oldroyd G.E."/>
            <person name="Geurts R."/>
            <person name="Cannon S.B."/>
            <person name="Udvardi M.K."/>
            <person name="Benedito V.A."/>
            <person name="Mayer K.F."/>
            <person name="Gouzy J."/>
            <person name="Schoof H."/>
            <person name="Van de Peer Y."/>
            <person name="Proost S."/>
            <person name="Cook D.R."/>
            <person name="Meyers B.C."/>
            <person name="Spannagl M."/>
            <person name="Cheung F."/>
            <person name="De Mita S."/>
            <person name="Krishnakumar V."/>
            <person name="Gundlach H."/>
            <person name="Zhou S."/>
            <person name="Mudge J."/>
            <person name="Bharti A.K."/>
            <person name="Murray J.D."/>
            <person name="Naoumkina M.A."/>
            <person name="Rosen B."/>
            <person name="Silverstein K.A."/>
            <person name="Tang H."/>
            <person name="Rombauts S."/>
            <person name="Zhao P.X."/>
            <person name="Zhou P."/>
            <person name="Barbe V."/>
            <person name="Bardou P."/>
            <person name="Bechner M."/>
            <person name="Bellec A."/>
            <person name="Berger A."/>
            <person name="Berges H."/>
            <person name="Bidwell S."/>
            <person name="Bisseling T."/>
            <person name="Choisne N."/>
            <person name="Couloux A."/>
            <person name="Denny R."/>
            <person name="Deshpande S."/>
            <person name="Dai X."/>
            <person name="Doyle J.J."/>
            <person name="Dudez A.M."/>
            <person name="Farmer A.D."/>
            <person name="Fouteau S."/>
            <person name="Franken C."/>
            <person name="Gibelin C."/>
            <person name="Gish J."/>
            <person name="Goldstein S."/>
            <person name="Gonzalez A.J."/>
            <person name="Green P.J."/>
            <person name="Hallab A."/>
            <person name="Hartog M."/>
            <person name="Hua A."/>
            <person name="Humphray S.J."/>
            <person name="Jeong D.H."/>
            <person name="Jing Y."/>
            <person name="Jocker A."/>
            <person name="Kenton S.M."/>
            <person name="Kim D.J."/>
            <person name="Klee K."/>
            <person name="Lai H."/>
            <person name="Lang C."/>
            <person name="Lin S."/>
            <person name="Macmil S.L."/>
            <person name="Magdelenat G."/>
            <person name="Matthews L."/>
            <person name="McCorrison J."/>
            <person name="Monaghan E.L."/>
            <person name="Mun J.H."/>
            <person name="Najar F.Z."/>
            <person name="Nicholson C."/>
            <person name="Noirot C."/>
            <person name="O'Bleness M."/>
            <person name="Paule C.R."/>
            <person name="Poulain J."/>
            <person name="Prion F."/>
            <person name="Qin B."/>
            <person name="Qu C."/>
            <person name="Retzel E.F."/>
            <person name="Riddle C."/>
            <person name="Sallet E."/>
            <person name="Samain S."/>
            <person name="Samson N."/>
            <person name="Sanders I."/>
            <person name="Saurat O."/>
            <person name="Scarpelli C."/>
            <person name="Schiex T."/>
            <person name="Segurens B."/>
            <person name="Severin A.J."/>
            <person name="Sherrier D.J."/>
            <person name="Shi R."/>
            <person name="Sims S."/>
            <person name="Singer S.R."/>
            <person name="Sinharoy S."/>
            <person name="Sterck L."/>
            <person name="Viollet A."/>
            <person name="Wang B.B."/>
            <person name="Wang K."/>
            <person name="Wang M."/>
            <person name="Wang X."/>
            <person name="Warfsmann J."/>
            <person name="Weissenbach J."/>
            <person name="White D.D."/>
            <person name="White J.D."/>
            <person name="Wiley G.B."/>
            <person name="Wincker P."/>
            <person name="Xing Y."/>
            <person name="Yang L."/>
            <person name="Yao Z."/>
            <person name="Ying F."/>
            <person name="Zhai J."/>
            <person name="Zhou L."/>
            <person name="Zuber A."/>
            <person name="Denarie J."/>
            <person name="Dixon R.A."/>
            <person name="May G.D."/>
            <person name="Schwartz D.C."/>
            <person name="Rogers J."/>
            <person name="Quetier F."/>
            <person name="Town C.D."/>
            <person name="Roe B.A."/>
        </authorList>
    </citation>
    <scope>NUCLEOTIDE SEQUENCE [LARGE SCALE GENOMIC DNA]</scope>
    <source>
        <strain evidence="22">A17</strain>
        <strain evidence="24 25">cv. Jemalong A17</strain>
    </source>
</reference>
<dbReference type="PRINTS" id="PR00458">
    <property type="entry name" value="PEROXIDASE"/>
</dbReference>
<dbReference type="InterPro" id="IPR002016">
    <property type="entry name" value="Haem_peroxidase"/>
</dbReference>
<evidence type="ECO:0000256" key="8">
    <source>
        <dbReference type="ARBA" id="ARBA00022723"/>
    </source>
</evidence>
<feature type="signal peptide" evidence="20">
    <location>
        <begin position="1"/>
        <end position="19"/>
    </location>
</feature>
<feature type="binding site" description="axial binding residue" evidence="17">
    <location>
        <position position="185"/>
    </location>
    <ligand>
        <name>heme b</name>
        <dbReference type="ChEBI" id="CHEBI:60344"/>
    </ligand>
    <ligandPart>
        <name>Fe</name>
        <dbReference type="ChEBI" id="CHEBI:18248"/>
    </ligandPart>
</feature>
<dbReference type="GO" id="GO:0140825">
    <property type="term" value="F:lactoperoxidase activity"/>
    <property type="evidence" value="ECO:0007669"/>
    <property type="project" value="UniProtKB-EC"/>
</dbReference>
<evidence type="ECO:0000256" key="1">
    <source>
        <dbReference type="ARBA" id="ARBA00000189"/>
    </source>
</evidence>
<dbReference type="AlphaFoldDB" id="A0A072U6Z7"/>
<dbReference type="InterPro" id="IPR033905">
    <property type="entry name" value="Secretory_peroxidase"/>
</dbReference>
<evidence type="ECO:0000313" key="26">
    <source>
        <dbReference type="Proteomes" id="UP000265566"/>
    </source>
</evidence>
<evidence type="ECO:0000256" key="12">
    <source>
        <dbReference type="ARBA" id="ARBA00023004"/>
    </source>
</evidence>
<feature type="disulfide bond" evidence="19">
    <location>
        <begin position="63"/>
        <end position="68"/>
    </location>
</feature>
<keyword evidence="14 20" id="KW-0376">Hydrogen peroxide</keyword>
<feature type="binding site" evidence="17">
    <location>
        <position position="67"/>
    </location>
    <ligand>
        <name>Ca(2+)</name>
        <dbReference type="ChEBI" id="CHEBI:29108"/>
        <label>1</label>
    </ligand>
</feature>
<evidence type="ECO:0000256" key="15">
    <source>
        <dbReference type="PIRSR" id="PIRSR600823-1"/>
    </source>
</evidence>
<dbReference type="PRINTS" id="PR00461">
    <property type="entry name" value="PLPEROXIDASE"/>
</dbReference>
<sequence>MKLIIILMIFFFVLPFSLAQLRFGFYSFTCPQVEEIVGEVVQSYYQRDITIAGALIRLHYHDCIVNGCDASILIDSRVNRTAEKDAKPNKTLRGFNLIDDIKSNLEQQCPQTVSCADILTIATRDAIALSNGPTYNVLTGRRDGLVSNGFNVTIPGPFSNVSQALNFFTSKGLTLEDMVTLMGAHTIGFAKCIFFQSRLSSFNGNIDPTMDPNLDAFLVEKCGSRGNETSVFLDQKTPFDFDNEFYNQIVNKRGILQIDQQLALDPISNVLVWNFASGNFNFWERFGVSWSKLANLDVKVGNQGEIRRNCRAFNFPLLF</sequence>
<evidence type="ECO:0000256" key="9">
    <source>
        <dbReference type="ARBA" id="ARBA00022729"/>
    </source>
</evidence>
<keyword evidence="9 20" id="KW-0732">Signal</keyword>
<evidence type="ECO:0000256" key="13">
    <source>
        <dbReference type="ARBA" id="ARBA00023157"/>
    </source>
</evidence>
<feature type="binding site" evidence="17">
    <location>
        <position position="69"/>
    </location>
    <ligand>
        <name>Ca(2+)</name>
        <dbReference type="ChEBI" id="CHEBI:29108"/>
        <label>1</label>
    </ligand>
</feature>
<comment type="cofactor">
    <cofactor evidence="17 20">
        <name>Ca(2+)</name>
        <dbReference type="ChEBI" id="CHEBI:29108"/>
    </cofactor>
    <text evidence="17 20">Binds 2 calcium ions per subunit.</text>
</comment>
<organism evidence="22 25">
    <name type="scientific">Medicago truncatula</name>
    <name type="common">Barrel medic</name>
    <name type="synonym">Medicago tribuloides</name>
    <dbReference type="NCBI Taxonomy" id="3880"/>
    <lineage>
        <taxon>Eukaryota</taxon>
        <taxon>Viridiplantae</taxon>
        <taxon>Streptophyta</taxon>
        <taxon>Embryophyta</taxon>
        <taxon>Tracheophyta</taxon>
        <taxon>Spermatophyta</taxon>
        <taxon>Magnoliopsida</taxon>
        <taxon>eudicotyledons</taxon>
        <taxon>Gunneridae</taxon>
        <taxon>Pentapetalae</taxon>
        <taxon>rosids</taxon>
        <taxon>fabids</taxon>
        <taxon>Fabales</taxon>
        <taxon>Fabaceae</taxon>
        <taxon>Papilionoideae</taxon>
        <taxon>50 kb inversion clade</taxon>
        <taxon>NPAAA clade</taxon>
        <taxon>Hologalegina</taxon>
        <taxon>IRL clade</taxon>
        <taxon>Trifolieae</taxon>
        <taxon>Medicago</taxon>
    </lineage>
</organism>
<feature type="binding site" evidence="17">
    <location>
        <position position="242"/>
    </location>
    <ligand>
        <name>Ca(2+)</name>
        <dbReference type="ChEBI" id="CHEBI:29108"/>
        <label>2</label>
    </ligand>
</feature>
<dbReference type="Pfam" id="PF00141">
    <property type="entry name" value="peroxidase"/>
    <property type="match status" value="1"/>
</dbReference>
<keyword evidence="7 20" id="KW-0349">Heme</keyword>
<keyword evidence="11 20" id="KW-0560">Oxidoreductase</keyword>
<feature type="disulfide bond" evidence="19">
    <location>
        <begin position="115"/>
        <end position="310"/>
    </location>
</feature>
<feature type="binding site" evidence="17">
    <location>
        <position position="71"/>
    </location>
    <ligand>
        <name>Ca(2+)</name>
        <dbReference type="ChEBI" id="CHEBI:29108"/>
        <label>1</label>
    </ligand>
</feature>
<feature type="domain" description="Plant heme peroxidase family profile" evidence="21">
    <location>
        <begin position="20"/>
        <end position="314"/>
    </location>
</feature>
<dbReference type="InterPro" id="IPR010255">
    <property type="entry name" value="Haem_peroxidase_sf"/>
</dbReference>
<proteinExistence type="inferred from homology"/>
<dbReference type="GO" id="GO:0009505">
    <property type="term" value="C:plant-type cell wall"/>
    <property type="evidence" value="ECO:0000318"/>
    <property type="project" value="GO_Central"/>
</dbReference>
<comment type="similarity">
    <text evidence="20">Belongs to the peroxidase family. Classical plant (class III) peroxidase subfamily.</text>
</comment>
<protein>
    <recommendedName>
        <fullName evidence="4 20">Peroxidase</fullName>
        <ecNumber evidence="4 20">1.11.1.7</ecNumber>
    </recommendedName>
</protein>
<dbReference type="GO" id="GO:0006950">
    <property type="term" value="P:response to stress"/>
    <property type="evidence" value="ECO:0000318"/>
    <property type="project" value="GO_Central"/>
</dbReference>
<dbReference type="InterPro" id="IPR019793">
    <property type="entry name" value="Peroxidases_heam-ligand_BS"/>
</dbReference>
<evidence type="ECO:0000313" key="24">
    <source>
        <dbReference type="EnsemblPlants" id="KEH25539"/>
    </source>
</evidence>
<dbReference type="GO" id="GO:0004601">
    <property type="term" value="F:peroxidase activity"/>
    <property type="evidence" value="ECO:0000318"/>
    <property type="project" value="GO_Central"/>
</dbReference>
<dbReference type="GO" id="GO:0042744">
    <property type="term" value="P:hydrogen peroxide catabolic process"/>
    <property type="evidence" value="ECO:0007669"/>
    <property type="project" value="UniProtKB-KW"/>
</dbReference>
<evidence type="ECO:0000256" key="20">
    <source>
        <dbReference type="RuleBase" id="RU362060"/>
    </source>
</evidence>
<comment type="catalytic activity">
    <reaction evidence="1 20">
        <text>2 a phenolic donor + H2O2 = 2 a phenolic radical donor + 2 H2O</text>
        <dbReference type="Rhea" id="RHEA:56136"/>
        <dbReference type="ChEBI" id="CHEBI:15377"/>
        <dbReference type="ChEBI" id="CHEBI:16240"/>
        <dbReference type="ChEBI" id="CHEBI:139520"/>
        <dbReference type="ChEBI" id="CHEBI:139521"/>
        <dbReference type="EC" id="1.11.1.7"/>
    </reaction>
</comment>
<evidence type="ECO:0000313" key="22">
    <source>
        <dbReference type="EMBL" id="KEH25539.1"/>
    </source>
</evidence>
<evidence type="ECO:0000256" key="19">
    <source>
        <dbReference type="PIRSR" id="PIRSR600823-5"/>
    </source>
</evidence>
<feature type="disulfide bond" evidence="19">
    <location>
        <begin position="30"/>
        <end position="109"/>
    </location>
</feature>
<dbReference type="InterPro" id="IPR000823">
    <property type="entry name" value="Peroxidase_pln"/>
</dbReference>
<dbReference type="PROSITE" id="PS00435">
    <property type="entry name" value="PEROXIDASE_1"/>
    <property type="match status" value="1"/>
</dbReference>
<feature type="binding site" evidence="17">
    <location>
        <position position="62"/>
    </location>
    <ligand>
        <name>Ca(2+)</name>
        <dbReference type="ChEBI" id="CHEBI:29108"/>
        <label>1</label>
    </ligand>
</feature>
<dbReference type="Gramene" id="rna35058">
    <property type="protein sequence ID" value="RHN50734.1"/>
    <property type="gene ID" value="gene35058"/>
</dbReference>
<evidence type="ECO:0000256" key="16">
    <source>
        <dbReference type="PIRSR" id="PIRSR600823-2"/>
    </source>
</evidence>
<accession>A0A072U6Z7</accession>
<feature type="active site" description="Proton acceptor" evidence="15">
    <location>
        <position position="61"/>
    </location>
</feature>
<dbReference type="PROSITE" id="PS50873">
    <property type="entry name" value="PEROXIDASE_4"/>
    <property type="match status" value="1"/>
</dbReference>
<reference evidence="26" key="4">
    <citation type="journal article" date="2018" name="Nat. Plants">
        <title>Whole-genome landscape of Medicago truncatula symbiotic genes.</title>
        <authorList>
            <person name="Pecrix Y."/>
            <person name="Staton S.E."/>
            <person name="Sallet E."/>
            <person name="Lelandais-Briere C."/>
            <person name="Moreau S."/>
            <person name="Carrere S."/>
            <person name="Blein T."/>
            <person name="Jardinaud M.F."/>
            <person name="Latrasse D."/>
            <person name="Zouine M."/>
            <person name="Zahm M."/>
            <person name="Kreplak J."/>
            <person name="Mayjonade B."/>
            <person name="Satge C."/>
            <person name="Perez M."/>
            <person name="Cauet S."/>
            <person name="Marande W."/>
            <person name="Chantry-Darmon C."/>
            <person name="Lopez-Roques C."/>
            <person name="Bouchez O."/>
            <person name="Berard A."/>
            <person name="Debelle F."/>
            <person name="Munos S."/>
            <person name="Bendahmane A."/>
            <person name="Berges H."/>
            <person name="Niebel A."/>
            <person name="Buitink J."/>
            <person name="Frugier F."/>
            <person name="Benhamed M."/>
            <person name="Crespi M."/>
            <person name="Gouzy J."/>
            <person name="Gamas P."/>
        </authorList>
    </citation>
    <scope>NUCLEOTIDE SEQUENCE [LARGE SCALE GENOMIC DNA]</scope>
    <source>
        <strain evidence="26">cv. Jemalong A17</strain>
    </source>
</reference>
<dbReference type="EMBL" id="CM001222">
    <property type="protein sequence ID" value="KEH25539.1"/>
    <property type="molecule type" value="Genomic_DNA"/>
</dbReference>
<feature type="site" description="Transition state stabilizer" evidence="18">
    <location>
        <position position="57"/>
    </location>
</feature>
<reference evidence="22 25" key="2">
    <citation type="journal article" date="2014" name="BMC Genomics">
        <title>An improved genome release (version Mt4.0) for the model legume Medicago truncatula.</title>
        <authorList>
            <person name="Tang H."/>
            <person name="Krishnakumar V."/>
            <person name="Bidwell S."/>
            <person name="Rosen B."/>
            <person name="Chan A."/>
            <person name="Zhou S."/>
            <person name="Gentzbittel L."/>
            <person name="Childs K.L."/>
            <person name="Yandell M."/>
            <person name="Gundlach H."/>
            <person name="Mayer K.F."/>
            <person name="Schwartz D.C."/>
            <person name="Town C.D."/>
        </authorList>
    </citation>
    <scope>GENOME REANNOTATION</scope>
    <source>
        <strain evidence="22">A17</strain>
        <strain evidence="24 25">cv. Jemalong A17</strain>
    </source>
</reference>
<evidence type="ECO:0000313" key="23">
    <source>
        <dbReference type="EMBL" id="RHN50734.1"/>
    </source>
</evidence>
<dbReference type="SUPFAM" id="SSF48113">
    <property type="entry name" value="Heme-dependent peroxidases"/>
    <property type="match status" value="1"/>
</dbReference>
<dbReference type="PANTHER" id="PTHR31517">
    <property type="match status" value="1"/>
</dbReference>
<dbReference type="STRING" id="3880.A0A072U6Z7"/>
<dbReference type="CDD" id="cd00693">
    <property type="entry name" value="secretory_peroxidase"/>
    <property type="match status" value="1"/>
</dbReference>
<keyword evidence="25" id="KW-1185">Reference proteome</keyword>
<evidence type="ECO:0000256" key="5">
    <source>
        <dbReference type="ARBA" id="ARBA00022525"/>
    </source>
</evidence>
<evidence type="ECO:0000256" key="2">
    <source>
        <dbReference type="ARBA" id="ARBA00002322"/>
    </source>
</evidence>
<comment type="function">
    <text evidence="2">Removal of H(2)O(2), oxidation of toxic reductants, biosynthesis and degradation of lignin, suberization, auxin catabolism, response to environmental stresses such as wounding, pathogen attack and oxidative stress. These functions might be dependent on each isozyme/isoform in each plant tissue.</text>
</comment>
<dbReference type="Gene3D" id="1.10.520.10">
    <property type="match status" value="1"/>
</dbReference>
<evidence type="ECO:0000259" key="21">
    <source>
        <dbReference type="PROSITE" id="PS50873"/>
    </source>
</evidence>
<dbReference type="Gene3D" id="1.10.420.10">
    <property type="entry name" value="Peroxidase, domain 2"/>
    <property type="match status" value="1"/>
</dbReference>
<feature type="binding site" evidence="16">
    <location>
        <position position="155"/>
    </location>
    <ligand>
        <name>substrate</name>
    </ligand>
</feature>
<feature type="binding site" evidence="17">
    <location>
        <position position="65"/>
    </location>
    <ligand>
        <name>Ca(2+)</name>
        <dbReference type="ChEBI" id="CHEBI:29108"/>
        <label>1</label>
    </ligand>
</feature>
<feature type="disulfide bond" evidence="19">
    <location>
        <begin position="192"/>
        <end position="222"/>
    </location>
</feature>
<keyword evidence="12 17" id="KW-0408">Iron</keyword>
<evidence type="ECO:0000256" key="17">
    <source>
        <dbReference type="PIRSR" id="PIRSR600823-3"/>
    </source>
</evidence>
<dbReference type="EC" id="1.11.1.7" evidence="4 20"/>
<evidence type="ECO:0000256" key="7">
    <source>
        <dbReference type="ARBA" id="ARBA00022617"/>
    </source>
</evidence>
<dbReference type="Proteomes" id="UP000265566">
    <property type="component" value="Chromosome 6"/>
</dbReference>
<evidence type="ECO:0000256" key="11">
    <source>
        <dbReference type="ARBA" id="ARBA00023002"/>
    </source>
</evidence>
<evidence type="ECO:0000313" key="25">
    <source>
        <dbReference type="Proteomes" id="UP000002051"/>
    </source>
</evidence>
<dbReference type="Proteomes" id="UP000002051">
    <property type="component" value="Chromosome 6"/>
</dbReference>
<dbReference type="PANTHER" id="PTHR31517:SF59">
    <property type="entry name" value="PEROXIDASE"/>
    <property type="match status" value="1"/>
</dbReference>
<evidence type="ECO:0000256" key="6">
    <source>
        <dbReference type="ARBA" id="ARBA00022559"/>
    </source>
</evidence>
<keyword evidence="10 17" id="KW-0106">Calcium</keyword>
<evidence type="ECO:0000256" key="10">
    <source>
        <dbReference type="ARBA" id="ARBA00022837"/>
    </source>
</evidence>
<feature type="binding site" evidence="17">
    <location>
        <position position="83"/>
    </location>
    <ligand>
        <name>Ca(2+)</name>
        <dbReference type="ChEBI" id="CHEBI:29108"/>
        <label>1</label>
    </ligand>
</feature>
<reference evidence="23" key="5">
    <citation type="journal article" date="2018" name="Nat. Plants">
        <title>Whole-genome landscape of Medicago truncatula symbiotic genes.</title>
        <authorList>
            <person name="Pecrix Y."/>
            <person name="Gamas P."/>
            <person name="Carrere S."/>
        </authorList>
    </citation>
    <scope>NUCLEOTIDE SEQUENCE</scope>
    <source>
        <tissue evidence="23">Leaves</tissue>
    </source>
</reference>